<dbReference type="EnsemblPlants" id="AET7Gv20247300.16">
    <property type="protein sequence ID" value="AET7Gv20247300.16"/>
    <property type="gene ID" value="AET7Gv20247300"/>
</dbReference>
<sequence>VLLDDLFKTKFLDCSSGSSVRLGPFAYVIFLKKAIYSYSCS</sequence>
<organism evidence="1 2">
    <name type="scientific">Aegilops tauschii subsp. strangulata</name>
    <name type="common">Goatgrass</name>
    <dbReference type="NCBI Taxonomy" id="200361"/>
    <lineage>
        <taxon>Eukaryota</taxon>
        <taxon>Viridiplantae</taxon>
        <taxon>Streptophyta</taxon>
        <taxon>Embryophyta</taxon>
        <taxon>Tracheophyta</taxon>
        <taxon>Spermatophyta</taxon>
        <taxon>Magnoliopsida</taxon>
        <taxon>Liliopsida</taxon>
        <taxon>Poales</taxon>
        <taxon>Poaceae</taxon>
        <taxon>BOP clade</taxon>
        <taxon>Pooideae</taxon>
        <taxon>Triticodae</taxon>
        <taxon>Triticeae</taxon>
        <taxon>Triticinae</taxon>
        <taxon>Aegilops</taxon>
    </lineage>
</organism>
<reference evidence="2" key="1">
    <citation type="journal article" date="2014" name="Science">
        <title>Ancient hybridizations among the ancestral genomes of bread wheat.</title>
        <authorList>
            <consortium name="International Wheat Genome Sequencing Consortium,"/>
            <person name="Marcussen T."/>
            <person name="Sandve S.R."/>
            <person name="Heier L."/>
            <person name="Spannagl M."/>
            <person name="Pfeifer M."/>
            <person name="Jakobsen K.S."/>
            <person name="Wulff B.B."/>
            <person name="Steuernagel B."/>
            <person name="Mayer K.F."/>
            <person name="Olsen O.A."/>
        </authorList>
    </citation>
    <scope>NUCLEOTIDE SEQUENCE [LARGE SCALE GENOMIC DNA]</scope>
    <source>
        <strain evidence="2">cv. AL8/78</strain>
    </source>
</reference>
<keyword evidence="2" id="KW-1185">Reference proteome</keyword>
<dbReference type="Proteomes" id="UP000015105">
    <property type="component" value="Chromosome 7D"/>
</dbReference>
<evidence type="ECO:0000313" key="1">
    <source>
        <dbReference type="EnsemblPlants" id="AET7Gv20247300.16"/>
    </source>
</evidence>
<protein>
    <submittedName>
        <fullName evidence="1">Uncharacterized protein</fullName>
    </submittedName>
</protein>
<name>A0A453QN95_AEGTS</name>
<reference evidence="1" key="4">
    <citation type="submission" date="2019-03" db="UniProtKB">
        <authorList>
            <consortium name="EnsemblPlants"/>
        </authorList>
    </citation>
    <scope>IDENTIFICATION</scope>
</reference>
<evidence type="ECO:0000313" key="2">
    <source>
        <dbReference type="Proteomes" id="UP000015105"/>
    </source>
</evidence>
<reference evidence="1" key="5">
    <citation type="journal article" date="2021" name="G3 (Bethesda)">
        <title>Aegilops tauschii genome assembly Aet v5.0 features greater sequence contiguity and improved annotation.</title>
        <authorList>
            <person name="Wang L."/>
            <person name="Zhu T."/>
            <person name="Rodriguez J.C."/>
            <person name="Deal K.R."/>
            <person name="Dubcovsky J."/>
            <person name="McGuire P.E."/>
            <person name="Lux T."/>
            <person name="Spannagl M."/>
            <person name="Mayer K.F.X."/>
            <person name="Baldrich P."/>
            <person name="Meyers B.C."/>
            <person name="Huo N."/>
            <person name="Gu Y.Q."/>
            <person name="Zhou H."/>
            <person name="Devos K.M."/>
            <person name="Bennetzen J.L."/>
            <person name="Unver T."/>
            <person name="Budak H."/>
            <person name="Gulick P.J."/>
            <person name="Galiba G."/>
            <person name="Kalapos B."/>
            <person name="Nelson D.R."/>
            <person name="Li P."/>
            <person name="You F.M."/>
            <person name="Luo M.C."/>
            <person name="Dvorak J."/>
        </authorList>
    </citation>
    <scope>NUCLEOTIDE SEQUENCE [LARGE SCALE GENOMIC DNA]</scope>
    <source>
        <strain evidence="1">cv. AL8/78</strain>
    </source>
</reference>
<accession>A0A453QN95</accession>
<dbReference type="AlphaFoldDB" id="A0A453QN95"/>
<reference evidence="2" key="2">
    <citation type="journal article" date="2017" name="Nat. Plants">
        <title>The Aegilops tauschii genome reveals multiple impacts of transposons.</title>
        <authorList>
            <person name="Zhao G."/>
            <person name="Zou C."/>
            <person name="Li K."/>
            <person name="Wang K."/>
            <person name="Li T."/>
            <person name="Gao L."/>
            <person name="Zhang X."/>
            <person name="Wang H."/>
            <person name="Yang Z."/>
            <person name="Liu X."/>
            <person name="Jiang W."/>
            <person name="Mao L."/>
            <person name="Kong X."/>
            <person name="Jiao Y."/>
            <person name="Jia J."/>
        </authorList>
    </citation>
    <scope>NUCLEOTIDE SEQUENCE [LARGE SCALE GENOMIC DNA]</scope>
    <source>
        <strain evidence="2">cv. AL8/78</strain>
    </source>
</reference>
<proteinExistence type="predicted"/>
<dbReference type="Gramene" id="AET7Gv20247300.16">
    <property type="protein sequence ID" value="AET7Gv20247300.16"/>
    <property type="gene ID" value="AET7Gv20247300"/>
</dbReference>
<reference evidence="1" key="3">
    <citation type="journal article" date="2017" name="Nature">
        <title>Genome sequence of the progenitor of the wheat D genome Aegilops tauschii.</title>
        <authorList>
            <person name="Luo M.C."/>
            <person name="Gu Y.Q."/>
            <person name="Puiu D."/>
            <person name="Wang H."/>
            <person name="Twardziok S.O."/>
            <person name="Deal K.R."/>
            <person name="Huo N."/>
            <person name="Zhu T."/>
            <person name="Wang L."/>
            <person name="Wang Y."/>
            <person name="McGuire P.E."/>
            <person name="Liu S."/>
            <person name="Long H."/>
            <person name="Ramasamy R.K."/>
            <person name="Rodriguez J.C."/>
            <person name="Van S.L."/>
            <person name="Yuan L."/>
            <person name="Wang Z."/>
            <person name="Xia Z."/>
            <person name="Xiao L."/>
            <person name="Anderson O.D."/>
            <person name="Ouyang S."/>
            <person name="Liang Y."/>
            <person name="Zimin A.V."/>
            <person name="Pertea G."/>
            <person name="Qi P."/>
            <person name="Bennetzen J.L."/>
            <person name="Dai X."/>
            <person name="Dawson M.W."/>
            <person name="Muller H.G."/>
            <person name="Kugler K."/>
            <person name="Rivarola-Duarte L."/>
            <person name="Spannagl M."/>
            <person name="Mayer K.F.X."/>
            <person name="Lu F.H."/>
            <person name="Bevan M.W."/>
            <person name="Leroy P."/>
            <person name="Li P."/>
            <person name="You F.M."/>
            <person name="Sun Q."/>
            <person name="Liu Z."/>
            <person name="Lyons E."/>
            <person name="Wicker T."/>
            <person name="Salzberg S.L."/>
            <person name="Devos K.M."/>
            <person name="Dvorak J."/>
        </authorList>
    </citation>
    <scope>NUCLEOTIDE SEQUENCE [LARGE SCALE GENOMIC DNA]</scope>
    <source>
        <strain evidence="1">cv. AL8/78</strain>
    </source>
</reference>